<sequence>MLPNLLPTCSPACYPICYLPAPQSTIHLLPSARQPATQLAPQPATHLLANLLGGKLGSRLTSSVSESLTSFPNLMYVHKLTKSFCAQTSTNSDPKSASSSSDKCPNDFSLVDERKKKSHRNRY</sequence>
<proteinExistence type="predicted"/>
<dbReference type="AlphaFoldDB" id="A0AAD5PI40"/>
<gene>
    <name evidence="2" type="ORF">BDA99DRAFT_533761</name>
</gene>
<accession>A0AAD5PI40</accession>
<dbReference type="EMBL" id="JAIXMP010000005">
    <property type="protein sequence ID" value="KAI9272927.1"/>
    <property type="molecule type" value="Genomic_DNA"/>
</dbReference>
<name>A0AAD5PI40_9FUNG</name>
<reference evidence="2" key="1">
    <citation type="journal article" date="2022" name="IScience">
        <title>Evolution of zygomycete secretomes and the origins of terrestrial fungal ecologies.</title>
        <authorList>
            <person name="Chang Y."/>
            <person name="Wang Y."/>
            <person name="Mondo S."/>
            <person name="Ahrendt S."/>
            <person name="Andreopoulos W."/>
            <person name="Barry K."/>
            <person name="Beard J."/>
            <person name="Benny G.L."/>
            <person name="Blankenship S."/>
            <person name="Bonito G."/>
            <person name="Cuomo C."/>
            <person name="Desiro A."/>
            <person name="Gervers K.A."/>
            <person name="Hundley H."/>
            <person name="Kuo A."/>
            <person name="LaButti K."/>
            <person name="Lang B.F."/>
            <person name="Lipzen A."/>
            <person name="O'Donnell K."/>
            <person name="Pangilinan J."/>
            <person name="Reynolds N."/>
            <person name="Sandor L."/>
            <person name="Smith M.E."/>
            <person name="Tsang A."/>
            <person name="Grigoriev I.V."/>
            <person name="Stajich J.E."/>
            <person name="Spatafora J.W."/>
        </authorList>
    </citation>
    <scope>NUCLEOTIDE SEQUENCE</scope>
    <source>
        <strain evidence="2">RSA 2281</strain>
    </source>
</reference>
<evidence type="ECO:0000256" key="1">
    <source>
        <dbReference type="SAM" id="MobiDB-lite"/>
    </source>
</evidence>
<evidence type="ECO:0000313" key="3">
    <source>
        <dbReference type="Proteomes" id="UP001209540"/>
    </source>
</evidence>
<evidence type="ECO:0000313" key="2">
    <source>
        <dbReference type="EMBL" id="KAI9272927.1"/>
    </source>
</evidence>
<keyword evidence="3" id="KW-1185">Reference proteome</keyword>
<feature type="region of interest" description="Disordered" evidence="1">
    <location>
        <begin position="87"/>
        <end position="123"/>
    </location>
</feature>
<protein>
    <submittedName>
        <fullName evidence="2">Uncharacterized protein</fullName>
    </submittedName>
</protein>
<organism evidence="2 3">
    <name type="scientific">Phascolomyces articulosus</name>
    <dbReference type="NCBI Taxonomy" id="60185"/>
    <lineage>
        <taxon>Eukaryota</taxon>
        <taxon>Fungi</taxon>
        <taxon>Fungi incertae sedis</taxon>
        <taxon>Mucoromycota</taxon>
        <taxon>Mucoromycotina</taxon>
        <taxon>Mucoromycetes</taxon>
        <taxon>Mucorales</taxon>
        <taxon>Lichtheimiaceae</taxon>
        <taxon>Phascolomyces</taxon>
    </lineage>
</organism>
<feature type="compositionally biased region" description="Low complexity" evidence="1">
    <location>
        <begin position="88"/>
        <end position="103"/>
    </location>
</feature>
<reference evidence="2" key="2">
    <citation type="submission" date="2023-02" db="EMBL/GenBank/DDBJ databases">
        <authorList>
            <consortium name="DOE Joint Genome Institute"/>
            <person name="Mondo S.J."/>
            <person name="Chang Y."/>
            <person name="Wang Y."/>
            <person name="Ahrendt S."/>
            <person name="Andreopoulos W."/>
            <person name="Barry K."/>
            <person name="Beard J."/>
            <person name="Benny G.L."/>
            <person name="Blankenship S."/>
            <person name="Bonito G."/>
            <person name="Cuomo C."/>
            <person name="Desiro A."/>
            <person name="Gervers K.A."/>
            <person name="Hundley H."/>
            <person name="Kuo A."/>
            <person name="LaButti K."/>
            <person name="Lang B.F."/>
            <person name="Lipzen A."/>
            <person name="O'Donnell K."/>
            <person name="Pangilinan J."/>
            <person name="Reynolds N."/>
            <person name="Sandor L."/>
            <person name="Smith M.W."/>
            <person name="Tsang A."/>
            <person name="Grigoriev I.V."/>
            <person name="Stajich J.E."/>
            <person name="Spatafora J.W."/>
        </authorList>
    </citation>
    <scope>NUCLEOTIDE SEQUENCE</scope>
    <source>
        <strain evidence="2">RSA 2281</strain>
    </source>
</reference>
<comment type="caution">
    <text evidence="2">The sequence shown here is derived from an EMBL/GenBank/DDBJ whole genome shotgun (WGS) entry which is preliminary data.</text>
</comment>
<dbReference type="Proteomes" id="UP001209540">
    <property type="component" value="Unassembled WGS sequence"/>
</dbReference>